<proteinExistence type="predicted"/>
<dbReference type="SUPFAM" id="SSF53474">
    <property type="entry name" value="alpha/beta-Hydrolases"/>
    <property type="match status" value="1"/>
</dbReference>
<accession>A0A0B8MYA7</accession>
<organism evidence="2 3">
    <name type="scientific">Talaromyces pinophilus</name>
    <name type="common">Penicillium pinophilum</name>
    <dbReference type="NCBI Taxonomy" id="128442"/>
    <lineage>
        <taxon>Eukaryota</taxon>
        <taxon>Fungi</taxon>
        <taxon>Dikarya</taxon>
        <taxon>Ascomycota</taxon>
        <taxon>Pezizomycotina</taxon>
        <taxon>Eurotiomycetes</taxon>
        <taxon>Eurotiomycetidae</taxon>
        <taxon>Eurotiales</taxon>
        <taxon>Trichocomaceae</taxon>
        <taxon>Talaromyces</taxon>
        <taxon>Talaromyces sect. Talaromyces</taxon>
    </lineage>
</organism>
<evidence type="ECO:0000259" key="1">
    <source>
        <dbReference type="PROSITE" id="PS51186"/>
    </source>
</evidence>
<dbReference type="EMBL" id="DF933825">
    <property type="protein sequence ID" value="GAM37727.1"/>
    <property type="molecule type" value="Genomic_DNA"/>
</dbReference>
<sequence>MIYGYNSKLSSHGVDTILSYGQKLMAEIKRVRNTPELQQRPLIFIAHSFGGIIMAHCLVKAVQTMDDDHPAISSLHRATYGMILFAIPHKGMMVDDFQQMLGVDGNHPRQRLLQQISANSDLLISQLIDFKNLIRDRKVVSAYEMGQTRRLVFNPQKQRWERTGEFITAVDSNSGLLHLPDHTEVKVPLDADHSMIVKFDTPEEEGYGTIVNELRQFIHDAPQVVAARFAQARHAHQPCSTVPFKKDPMFVGREDVIGAVTEKHAAIGQRHDRVALVGLAGVGKTQTAIEYSYRVRESTPGLWVFWIHASNAARLEEGYQQIAAVAEIPGRDDPKTNILQLVYQWLCDKSNGRWLMVLDNADDDKMFFRSDDTEGRPSLGTFLPQATHGSMLITSRNCLAARNLVGADGLVIHVHPMDEAESLALLRARIAASQSPAEDESALVQALEYIPLAITQAAAYIANRSPLITAYSINIEFLKRVFVNRFPQPTNTMADTSSLTTPSRDSTLTFREVTEDNWRAVANLSLKDGQQGNLAPNVWSLAEAAYSEDAWVRAIYADETLVGMLMMAIWDPDDAYYIWRFMIDGRYQNLGYGRRGVEFAIAHIRQHNPNAKQLGVMSTPPEGKISANPLKTVKPEDSPYKFYQRLGFREIASPDEDGEIMMAIDL</sequence>
<dbReference type="PROSITE" id="PS51186">
    <property type="entry name" value="GNAT"/>
    <property type="match status" value="1"/>
</dbReference>
<dbReference type="Gene3D" id="3.40.50.300">
    <property type="entry name" value="P-loop containing nucleotide triphosphate hydrolases"/>
    <property type="match status" value="1"/>
</dbReference>
<reference evidence="3" key="1">
    <citation type="journal article" date="2015" name="Genome Announc.">
        <title>Draft genome sequence of Talaromyces cellulolyticus strain Y-94, a source of lignocellulosic biomass-degrading enzymes.</title>
        <authorList>
            <person name="Fujii T."/>
            <person name="Koike H."/>
            <person name="Sawayama S."/>
            <person name="Yano S."/>
            <person name="Inoue H."/>
        </authorList>
    </citation>
    <scope>NUCLEOTIDE SEQUENCE [LARGE SCALE GENOMIC DNA]</scope>
    <source>
        <strain evidence="3">Y-94</strain>
    </source>
</reference>
<dbReference type="AlphaFoldDB" id="A0A0B8MYA7"/>
<evidence type="ECO:0000313" key="3">
    <source>
        <dbReference type="Proteomes" id="UP000053095"/>
    </source>
</evidence>
<feature type="domain" description="N-acetyltransferase" evidence="1">
    <location>
        <begin position="508"/>
        <end position="666"/>
    </location>
</feature>
<dbReference type="CDD" id="cd04301">
    <property type="entry name" value="NAT_SF"/>
    <property type="match status" value="1"/>
</dbReference>
<dbReference type="SUPFAM" id="SSF55729">
    <property type="entry name" value="Acyl-CoA N-acyltransferases (Nat)"/>
    <property type="match status" value="1"/>
</dbReference>
<dbReference type="Gene3D" id="3.40.630.30">
    <property type="match status" value="1"/>
</dbReference>
<dbReference type="Gene3D" id="3.40.50.1820">
    <property type="entry name" value="alpha/beta hydrolase"/>
    <property type="match status" value="1"/>
</dbReference>
<dbReference type="PANTHER" id="PTHR47691:SF3">
    <property type="entry name" value="HTH-TYPE TRANSCRIPTIONAL REGULATOR RV0890C-RELATED"/>
    <property type="match status" value="1"/>
</dbReference>
<dbReference type="InterPro" id="IPR029058">
    <property type="entry name" value="AB_hydrolase_fold"/>
</dbReference>
<dbReference type="InterPro" id="IPR027417">
    <property type="entry name" value="P-loop_NTPase"/>
</dbReference>
<dbReference type="GO" id="GO:0016747">
    <property type="term" value="F:acyltransferase activity, transferring groups other than amino-acyl groups"/>
    <property type="evidence" value="ECO:0007669"/>
    <property type="project" value="InterPro"/>
</dbReference>
<dbReference type="InterPro" id="IPR000182">
    <property type="entry name" value="GNAT_dom"/>
</dbReference>
<gene>
    <name evidence="2" type="ORF">TCE0_029r07878</name>
</gene>
<dbReference type="SUPFAM" id="SSF52540">
    <property type="entry name" value="P-loop containing nucleoside triphosphate hydrolases"/>
    <property type="match status" value="1"/>
</dbReference>
<name>A0A0B8MYA7_TALPI</name>
<dbReference type="PANTHER" id="PTHR47691">
    <property type="entry name" value="REGULATOR-RELATED"/>
    <property type="match status" value="1"/>
</dbReference>
<keyword evidence="3" id="KW-1185">Reference proteome</keyword>
<evidence type="ECO:0000313" key="2">
    <source>
        <dbReference type="EMBL" id="GAM37727.1"/>
    </source>
</evidence>
<dbReference type="InterPro" id="IPR016181">
    <property type="entry name" value="Acyl_CoA_acyltransferase"/>
</dbReference>
<protein>
    <recommendedName>
        <fullName evidence="1">N-acetyltransferase domain-containing protein</fullName>
    </recommendedName>
</protein>
<dbReference type="Proteomes" id="UP000053095">
    <property type="component" value="Unassembled WGS sequence"/>
</dbReference>
<dbReference type="Pfam" id="PF00583">
    <property type="entry name" value="Acetyltransf_1"/>
    <property type="match status" value="1"/>
</dbReference>